<dbReference type="NCBIfam" id="TIGR00313">
    <property type="entry name" value="cobQ"/>
    <property type="match status" value="1"/>
</dbReference>
<keyword evidence="8" id="KW-1185">Reference proteome</keyword>
<dbReference type="SUPFAM" id="SSF52317">
    <property type="entry name" value="Class I glutamine amidotransferase-like"/>
    <property type="match status" value="1"/>
</dbReference>
<keyword evidence="2 4" id="KW-0169">Cobalamin biosynthesis</keyword>
<keyword evidence="3 4" id="KW-0315">Glutamine amidotransferase</keyword>
<dbReference type="Gene3D" id="3.40.50.300">
    <property type="entry name" value="P-loop containing nucleotide triphosphate hydrolases"/>
    <property type="match status" value="1"/>
</dbReference>
<reference evidence="7" key="1">
    <citation type="submission" date="2024-05" db="EMBL/GenBank/DDBJ databases">
        <title>Alkalihalobacillus sp. strain MEB203 novel alkaliphilic bacterium from Lonar Lake, India.</title>
        <authorList>
            <person name="Joshi A."/>
            <person name="Thite S."/>
            <person name="Mengade P."/>
        </authorList>
    </citation>
    <scope>NUCLEOTIDE SEQUENCE</scope>
    <source>
        <strain evidence="7">MEB 203</strain>
    </source>
</reference>
<dbReference type="SUPFAM" id="SSF52540">
    <property type="entry name" value="P-loop containing nucleoside triphosphate hydrolases"/>
    <property type="match status" value="1"/>
</dbReference>
<proteinExistence type="inferred from homology"/>
<evidence type="ECO:0000256" key="2">
    <source>
        <dbReference type="ARBA" id="ARBA00022573"/>
    </source>
</evidence>
<dbReference type="CDD" id="cd05389">
    <property type="entry name" value="CobQ_N"/>
    <property type="match status" value="1"/>
</dbReference>
<dbReference type="HAMAP" id="MF_00028">
    <property type="entry name" value="CobQ"/>
    <property type="match status" value="1"/>
</dbReference>
<dbReference type="InterPro" id="IPR011698">
    <property type="entry name" value="GATase_3"/>
</dbReference>
<feature type="domain" description="CobB/CobQ-like glutamine amidotransferase" evidence="6">
    <location>
        <begin position="256"/>
        <end position="447"/>
    </location>
</feature>
<evidence type="ECO:0000313" key="8">
    <source>
        <dbReference type="Proteomes" id="UP001148125"/>
    </source>
</evidence>
<dbReference type="EMBL" id="JAOTPO010000001">
    <property type="protein sequence ID" value="MDE5411992.1"/>
    <property type="molecule type" value="Genomic_DNA"/>
</dbReference>
<dbReference type="PANTHER" id="PTHR21343:SF1">
    <property type="entry name" value="COBYRIC ACID SYNTHASE"/>
    <property type="match status" value="1"/>
</dbReference>
<evidence type="ECO:0000256" key="4">
    <source>
        <dbReference type="HAMAP-Rule" id="MF_00028"/>
    </source>
</evidence>
<feature type="domain" description="CobQ/CobB/MinD/ParA nucleotide binding" evidence="5">
    <location>
        <begin position="4"/>
        <end position="231"/>
    </location>
</feature>
<dbReference type="PANTHER" id="PTHR21343">
    <property type="entry name" value="DETHIOBIOTIN SYNTHETASE"/>
    <property type="match status" value="1"/>
</dbReference>
<comment type="function">
    <text evidence="4">Catalyzes amidations at positions B, D, E, and G on adenosylcobyrinic A,C-diamide. NH(2) groups are provided by glutamine, and one molecule of ATP is hydrogenolyzed for each amidation.</text>
</comment>
<evidence type="ECO:0000259" key="5">
    <source>
        <dbReference type="Pfam" id="PF01656"/>
    </source>
</evidence>
<dbReference type="InterPro" id="IPR004459">
    <property type="entry name" value="CobQ_synth"/>
</dbReference>
<protein>
    <recommendedName>
        <fullName evidence="4">Cobyric acid synthase</fullName>
    </recommendedName>
</protein>
<evidence type="ECO:0000256" key="1">
    <source>
        <dbReference type="ARBA" id="ARBA00004953"/>
    </source>
</evidence>
<dbReference type="Gene3D" id="3.40.50.880">
    <property type="match status" value="1"/>
</dbReference>
<dbReference type="Proteomes" id="UP001148125">
    <property type="component" value="Unassembled WGS sequence"/>
</dbReference>
<dbReference type="Pfam" id="PF07685">
    <property type="entry name" value="GATase_3"/>
    <property type="match status" value="1"/>
</dbReference>
<dbReference type="Pfam" id="PF01656">
    <property type="entry name" value="CbiA"/>
    <property type="match status" value="1"/>
</dbReference>
<evidence type="ECO:0000256" key="3">
    <source>
        <dbReference type="ARBA" id="ARBA00022962"/>
    </source>
</evidence>
<comment type="caution">
    <text evidence="7">The sequence shown here is derived from an EMBL/GenBank/DDBJ whole genome shotgun (WGS) entry which is preliminary data.</text>
</comment>
<dbReference type="InterPro" id="IPR029062">
    <property type="entry name" value="Class_I_gatase-like"/>
</dbReference>
<dbReference type="NCBIfam" id="NF001989">
    <property type="entry name" value="PRK00784.1"/>
    <property type="match status" value="1"/>
</dbReference>
<sequence length="504" mass="56053">MKGIMLQGTGSDVGKSVLVTALCRILARKNRKVTPFKSQNMSNNSYVTIDGKEIGRAQGVQAESAKTEASVYMNPILLKPRSTMESEVVLFGEVFSSCSGRSYREHFYPKGIEAIKHALTVLDANYEYVVIEGAGSPVEVNLNDRELVNMKVAELADVPVILIADIERGGVFASVVGTLQLLSEEDRKRVQGIIINKFRGDISLFTDGVSWLEEYTGVKVVGVIPYYNHISVEGEDSLSIHNSLIKEGKKNDHGLDIVVLALPYVSNYTDLEPLAAESDVYLRFVKEKSEFGQPDAVIIPGTKSTFHDLKYLKENGLDHVLVNYTESGGTVVGLCGGYQMLGERLIDEAGTDTNQVGNEMHGLDIAPLVTFFNEKKITIRSRGKLAADHWNCKKEISGYEIHLGRTMATADNAEPFLTVCDRPEGICMNGGKVIGTYFHHLFHNDEWRASWLNKLRVNRGVPQREVVNLLEVRDKGYENLADHVENYLDVEYIINMIEGWKENG</sequence>
<feature type="active site" description="Nucleophile" evidence="4">
    <location>
        <position position="335"/>
    </location>
</feature>
<dbReference type="InterPro" id="IPR047045">
    <property type="entry name" value="CobQ_N"/>
</dbReference>
<dbReference type="PROSITE" id="PS51274">
    <property type="entry name" value="GATASE_COBBQ"/>
    <property type="match status" value="1"/>
</dbReference>
<dbReference type="InterPro" id="IPR027417">
    <property type="entry name" value="P-loop_NTPase"/>
</dbReference>
<gene>
    <name evidence="4" type="primary">cobQ</name>
    <name evidence="7" type="ORF">N7Z68_01165</name>
</gene>
<dbReference type="InterPro" id="IPR033949">
    <property type="entry name" value="CobQ_GATase1"/>
</dbReference>
<dbReference type="RefSeq" id="WP_275116620.1">
    <property type="nucleotide sequence ID" value="NZ_JAOTPO010000001.1"/>
</dbReference>
<comment type="pathway">
    <text evidence="1 4">Cofactor biosynthesis; adenosylcobalamin biosynthesis.</text>
</comment>
<accession>A0ABT5V9I0</accession>
<evidence type="ECO:0000259" key="6">
    <source>
        <dbReference type="Pfam" id="PF07685"/>
    </source>
</evidence>
<organism evidence="7 8">
    <name type="scientific">Alkalihalobacterium chitinilyticum</name>
    <dbReference type="NCBI Taxonomy" id="2980103"/>
    <lineage>
        <taxon>Bacteria</taxon>
        <taxon>Bacillati</taxon>
        <taxon>Bacillota</taxon>
        <taxon>Bacilli</taxon>
        <taxon>Bacillales</taxon>
        <taxon>Bacillaceae</taxon>
        <taxon>Alkalihalobacterium</taxon>
    </lineage>
</organism>
<name>A0ABT5V9I0_9BACI</name>
<feature type="active site" evidence="4">
    <location>
        <position position="439"/>
    </location>
</feature>
<dbReference type="InterPro" id="IPR002586">
    <property type="entry name" value="CobQ/CobB/MinD/ParA_Nub-bd_dom"/>
</dbReference>
<evidence type="ECO:0000313" key="7">
    <source>
        <dbReference type="EMBL" id="MDE5411992.1"/>
    </source>
</evidence>
<dbReference type="CDD" id="cd01750">
    <property type="entry name" value="GATase1_CobQ"/>
    <property type="match status" value="1"/>
</dbReference>
<comment type="similarity">
    <text evidence="4">Belongs to the CobB/CobQ family. CobQ subfamily.</text>
</comment>